<dbReference type="PANTHER" id="PTHR45663">
    <property type="entry name" value="GEO12009P1"/>
    <property type="match status" value="1"/>
</dbReference>
<dbReference type="Gene3D" id="3.40.30.10">
    <property type="entry name" value="Glutaredoxin"/>
    <property type="match status" value="1"/>
</dbReference>
<keyword evidence="2" id="KW-1015">Disulfide bond</keyword>
<dbReference type="Proteomes" id="UP001628668">
    <property type="component" value="Unassembled WGS sequence"/>
</dbReference>
<dbReference type="EMBL" id="JBJOSA010000001">
    <property type="protein sequence ID" value="MFL8935508.1"/>
    <property type="molecule type" value="Genomic_DNA"/>
</dbReference>
<sequence>MSVYTERKGWKVKEQHTLEEIKNTIHSEKMVLLYISRPNCSVCHALLPQVEEVLKKYPSIKAVHADAEEVPEIAGEYSIFTVPVLIVFIEGKEMMRKARFVPIDELDSGLSRMISALED</sequence>
<dbReference type="RefSeq" id="WP_156522393.1">
    <property type="nucleotide sequence ID" value="NZ_JBJOSA010000001.1"/>
</dbReference>
<name>A0ABW8VM34_9BACI</name>
<feature type="domain" description="Thioredoxin" evidence="4">
    <location>
        <begin position="16"/>
        <end position="98"/>
    </location>
</feature>
<keyword evidence="6" id="KW-1185">Reference proteome</keyword>
<dbReference type="InterPro" id="IPR036249">
    <property type="entry name" value="Thioredoxin-like_sf"/>
</dbReference>
<gene>
    <name evidence="5" type="ORF">ACKA06_01800</name>
</gene>
<protein>
    <submittedName>
        <fullName evidence="5">Thioredoxin family protein</fullName>
    </submittedName>
</protein>
<proteinExistence type="inferred from homology"/>
<organism evidence="5 6">
    <name type="scientific">Rossellomorea oryzaecorticis</name>
    <dbReference type="NCBI Taxonomy" id="1396505"/>
    <lineage>
        <taxon>Bacteria</taxon>
        <taxon>Bacillati</taxon>
        <taxon>Bacillota</taxon>
        <taxon>Bacilli</taxon>
        <taxon>Bacillales</taxon>
        <taxon>Bacillaceae</taxon>
        <taxon>Rossellomorea</taxon>
    </lineage>
</organism>
<dbReference type="InterPro" id="IPR013766">
    <property type="entry name" value="Thioredoxin_domain"/>
</dbReference>
<dbReference type="CDD" id="cd02947">
    <property type="entry name" value="TRX_family"/>
    <property type="match status" value="1"/>
</dbReference>
<evidence type="ECO:0000256" key="3">
    <source>
        <dbReference type="ARBA" id="ARBA00023284"/>
    </source>
</evidence>
<dbReference type="SUPFAM" id="SSF52833">
    <property type="entry name" value="Thioredoxin-like"/>
    <property type="match status" value="1"/>
</dbReference>
<reference evidence="5 6" key="1">
    <citation type="submission" date="2024-12" db="EMBL/GenBank/DDBJ databases">
        <authorList>
            <person name="Li X."/>
            <person name="Zhang D."/>
        </authorList>
    </citation>
    <scope>NUCLEOTIDE SEQUENCE [LARGE SCALE GENOMIC DNA]</scope>
    <source>
        <strain evidence="5 6">JCM19602</strain>
    </source>
</reference>
<comment type="similarity">
    <text evidence="1">Belongs to the thioredoxin family.</text>
</comment>
<dbReference type="Pfam" id="PF00085">
    <property type="entry name" value="Thioredoxin"/>
    <property type="match status" value="1"/>
</dbReference>
<evidence type="ECO:0000313" key="5">
    <source>
        <dbReference type="EMBL" id="MFL8935508.1"/>
    </source>
</evidence>
<evidence type="ECO:0000259" key="4">
    <source>
        <dbReference type="Pfam" id="PF00085"/>
    </source>
</evidence>
<keyword evidence="3" id="KW-0676">Redox-active center</keyword>
<evidence type="ECO:0000256" key="2">
    <source>
        <dbReference type="ARBA" id="ARBA00023157"/>
    </source>
</evidence>
<dbReference type="PANTHER" id="PTHR45663:SF11">
    <property type="entry name" value="GEO12009P1"/>
    <property type="match status" value="1"/>
</dbReference>
<evidence type="ECO:0000256" key="1">
    <source>
        <dbReference type="ARBA" id="ARBA00008987"/>
    </source>
</evidence>
<comment type="caution">
    <text evidence="5">The sequence shown here is derived from an EMBL/GenBank/DDBJ whole genome shotgun (WGS) entry which is preliminary data.</text>
</comment>
<evidence type="ECO:0000313" key="6">
    <source>
        <dbReference type="Proteomes" id="UP001628668"/>
    </source>
</evidence>
<accession>A0ABW8VM34</accession>